<protein>
    <submittedName>
        <fullName evidence="1">Uncharacterized protein</fullName>
    </submittedName>
</protein>
<dbReference type="CTD" id="20319364"/>
<evidence type="ECO:0000313" key="1">
    <source>
        <dbReference type="EMBL" id="KER27905.1"/>
    </source>
</evidence>
<evidence type="ECO:0000313" key="2">
    <source>
        <dbReference type="Proteomes" id="UP000054324"/>
    </source>
</evidence>
<dbReference type="KEGG" id="ovi:T265_05182"/>
<dbReference type="RefSeq" id="XP_009168378.1">
    <property type="nucleotide sequence ID" value="XM_009170114.1"/>
</dbReference>
<reference evidence="1 2" key="1">
    <citation type="submission" date="2013-11" db="EMBL/GenBank/DDBJ databases">
        <title>Opisthorchis viverrini - life in the bile duct.</title>
        <authorList>
            <person name="Young N.D."/>
            <person name="Nagarajan N."/>
            <person name="Lin S.J."/>
            <person name="Korhonen P.K."/>
            <person name="Jex A.R."/>
            <person name="Hall R.S."/>
            <person name="Safavi-Hemami H."/>
            <person name="Kaewkong W."/>
            <person name="Bertrand D."/>
            <person name="Gao S."/>
            <person name="Seet Q."/>
            <person name="Wongkham S."/>
            <person name="Teh B.T."/>
            <person name="Wongkham C."/>
            <person name="Intapan P.M."/>
            <person name="Maleewong W."/>
            <person name="Yang X."/>
            <person name="Hu M."/>
            <person name="Wang Z."/>
            <person name="Hofmann A."/>
            <person name="Sternberg P.W."/>
            <person name="Tan P."/>
            <person name="Wang J."/>
            <person name="Gasser R.B."/>
        </authorList>
    </citation>
    <scope>NUCLEOTIDE SEQUENCE [LARGE SCALE GENOMIC DNA]</scope>
</reference>
<dbReference type="EMBL" id="KL596712">
    <property type="protein sequence ID" value="KER27905.1"/>
    <property type="molecule type" value="Genomic_DNA"/>
</dbReference>
<accession>A0A074ZX24</accession>
<gene>
    <name evidence="1" type="ORF">T265_05182</name>
</gene>
<keyword evidence="2" id="KW-1185">Reference proteome</keyword>
<organism evidence="1 2">
    <name type="scientific">Opisthorchis viverrini</name>
    <name type="common">Southeast Asian liver fluke</name>
    <dbReference type="NCBI Taxonomy" id="6198"/>
    <lineage>
        <taxon>Eukaryota</taxon>
        <taxon>Metazoa</taxon>
        <taxon>Spiralia</taxon>
        <taxon>Lophotrochozoa</taxon>
        <taxon>Platyhelminthes</taxon>
        <taxon>Trematoda</taxon>
        <taxon>Digenea</taxon>
        <taxon>Opisthorchiida</taxon>
        <taxon>Opisthorchiata</taxon>
        <taxon>Opisthorchiidae</taxon>
        <taxon>Opisthorchis</taxon>
    </lineage>
</organism>
<dbReference type="AlphaFoldDB" id="A0A074ZX24"/>
<dbReference type="Proteomes" id="UP000054324">
    <property type="component" value="Unassembled WGS sequence"/>
</dbReference>
<proteinExistence type="predicted"/>
<name>A0A074ZX24_OPIVI</name>
<dbReference type="GeneID" id="20319364"/>
<sequence>MSIARIDHKVKISTAFVDKPPFERIGFWGFARNSMWFNGLLELIYSTQIRKSNLKYPMDLRRSAQLESGTL</sequence>